<accession>A0ABP6XXL0</accession>
<dbReference type="EMBL" id="BAAAZN010000018">
    <property type="protein sequence ID" value="GAA3573739.1"/>
    <property type="molecule type" value="Genomic_DNA"/>
</dbReference>
<evidence type="ECO:0000313" key="1">
    <source>
        <dbReference type="EMBL" id="GAA3573739.1"/>
    </source>
</evidence>
<gene>
    <name evidence="1" type="ORF">GCM10022222_67670</name>
</gene>
<name>A0ABP6XXL0_9PSEU</name>
<reference evidence="2" key="1">
    <citation type="journal article" date="2019" name="Int. J. Syst. Evol. Microbiol.">
        <title>The Global Catalogue of Microorganisms (GCM) 10K type strain sequencing project: providing services to taxonomists for standard genome sequencing and annotation.</title>
        <authorList>
            <consortium name="The Broad Institute Genomics Platform"/>
            <consortium name="The Broad Institute Genome Sequencing Center for Infectious Disease"/>
            <person name="Wu L."/>
            <person name="Ma J."/>
        </authorList>
    </citation>
    <scope>NUCLEOTIDE SEQUENCE [LARGE SCALE GENOMIC DNA]</scope>
    <source>
        <strain evidence="2">JCM 16898</strain>
    </source>
</reference>
<sequence>MTEGSTADGKLVALYGKNNAVRSTVGVGMVRSVRSARAHVVARTAWGEVVTQKGVPA</sequence>
<organism evidence="1 2">
    <name type="scientific">Amycolatopsis ultiminotia</name>
    <dbReference type="NCBI Taxonomy" id="543629"/>
    <lineage>
        <taxon>Bacteria</taxon>
        <taxon>Bacillati</taxon>
        <taxon>Actinomycetota</taxon>
        <taxon>Actinomycetes</taxon>
        <taxon>Pseudonocardiales</taxon>
        <taxon>Pseudonocardiaceae</taxon>
        <taxon>Amycolatopsis</taxon>
    </lineage>
</organism>
<dbReference type="RefSeq" id="WP_344867209.1">
    <property type="nucleotide sequence ID" value="NZ_BAAAZN010000018.1"/>
</dbReference>
<proteinExistence type="predicted"/>
<comment type="caution">
    <text evidence="1">The sequence shown here is derived from an EMBL/GenBank/DDBJ whole genome shotgun (WGS) entry which is preliminary data.</text>
</comment>
<protein>
    <submittedName>
        <fullName evidence="1">Uncharacterized protein</fullName>
    </submittedName>
</protein>
<dbReference type="Proteomes" id="UP001500689">
    <property type="component" value="Unassembled WGS sequence"/>
</dbReference>
<evidence type="ECO:0000313" key="2">
    <source>
        <dbReference type="Proteomes" id="UP001500689"/>
    </source>
</evidence>
<keyword evidence="2" id="KW-1185">Reference proteome</keyword>